<keyword evidence="2" id="KW-0812">Transmembrane</keyword>
<keyword evidence="2" id="KW-1133">Transmembrane helix</keyword>
<evidence type="ECO:0000256" key="1">
    <source>
        <dbReference type="SAM" id="MobiDB-lite"/>
    </source>
</evidence>
<gene>
    <name evidence="3" type="ORF">ACFYZM_03920</name>
</gene>
<feature type="compositionally biased region" description="Pro residues" evidence="1">
    <location>
        <begin position="606"/>
        <end position="621"/>
    </location>
</feature>
<protein>
    <submittedName>
        <fullName evidence="3">Uncharacterized protein</fullName>
    </submittedName>
</protein>
<feature type="region of interest" description="Disordered" evidence="1">
    <location>
        <begin position="340"/>
        <end position="670"/>
    </location>
</feature>
<dbReference type="RefSeq" id="WP_388624165.1">
    <property type="nucleotide sequence ID" value="NZ_JBIAUT010000001.1"/>
</dbReference>
<feature type="compositionally biased region" description="Low complexity" evidence="1">
    <location>
        <begin position="549"/>
        <end position="560"/>
    </location>
</feature>
<dbReference type="Proteomes" id="UP001602123">
    <property type="component" value="Unassembled WGS sequence"/>
</dbReference>
<keyword evidence="2" id="KW-0472">Membrane</keyword>
<dbReference type="EMBL" id="JBIAUT010000001">
    <property type="protein sequence ID" value="MFF4215413.1"/>
    <property type="molecule type" value="Genomic_DNA"/>
</dbReference>
<feature type="compositionally biased region" description="Low complexity" evidence="1">
    <location>
        <begin position="579"/>
        <end position="605"/>
    </location>
</feature>
<feature type="compositionally biased region" description="Basic and acidic residues" evidence="1">
    <location>
        <begin position="661"/>
        <end position="670"/>
    </location>
</feature>
<reference evidence="3 4" key="1">
    <citation type="submission" date="2024-10" db="EMBL/GenBank/DDBJ databases">
        <title>The Natural Products Discovery Center: Release of the First 8490 Sequenced Strains for Exploring Actinobacteria Biosynthetic Diversity.</title>
        <authorList>
            <person name="Kalkreuter E."/>
            <person name="Kautsar S.A."/>
            <person name="Yang D."/>
            <person name="Bader C.D."/>
            <person name="Teijaro C.N."/>
            <person name="Fluegel L."/>
            <person name="Davis C.M."/>
            <person name="Simpson J.R."/>
            <person name="Lauterbach L."/>
            <person name="Steele A.D."/>
            <person name="Gui C."/>
            <person name="Meng S."/>
            <person name="Li G."/>
            <person name="Viehrig K."/>
            <person name="Ye F."/>
            <person name="Su P."/>
            <person name="Kiefer A.F."/>
            <person name="Nichols A."/>
            <person name="Cepeda A.J."/>
            <person name="Yan W."/>
            <person name="Fan B."/>
            <person name="Jiang Y."/>
            <person name="Adhikari A."/>
            <person name="Zheng C.-J."/>
            <person name="Schuster L."/>
            <person name="Cowan T.M."/>
            <person name="Smanski M.J."/>
            <person name="Chevrette M.G."/>
            <person name="De Carvalho L.P.S."/>
            <person name="Shen B."/>
        </authorList>
    </citation>
    <scope>NUCLEOTIDE SEQUENCE [LARGE SCALE GENOMIC DNA]</scope>
    <source>
        <strain evidence="3 4">NPDC001650</strain>
    </source>
</reference>
<comment type="caution">
    <text evidence="3">The sequence shown here is derived from an EMBL/GenBank/DDBJ whole genome shotgun (WGS) entry which is preliminary data.</text>
</comment>
<feature type="compositionally biased region" description="Low complexity" evidence="1">
    <location>
        <begin position="446"/>
        <end position="469"/>
    </location>
</feature>
<accession>A0ABW6TUI4</accession>
<feature type="compositionally biased region" description="Low complexity" evidence="1">
    <location>
        <begin position="519"/>
        <end position="529"/>
    </location>
</feature>
<feature type="compositionally biased region" description="Low complexity" evidence="1">
    <location>
        <begin position="402"/>
        <end position="425"/>
    </location>
</feature>
<feature type="compositionally biased region" description="Low complexity" evidence="1">
    <location>
        <begin position="476"/>
        <end position="497"/>
    </location>
</feature>
<keyword evidence="4" id="KW-1185">Reference proteome</keyword>
<name>A0ABW6TUI4_9ACTN</name>
<feature type="compositionally biased region" description="Pro residues" evidence="1">
    <location>
        <begin position="530"/>
        <end position="541"/>
    </location>
</feature>
<organism evidence="3 4">
    <name type="scientific">Streptomyces nondiastaticus</name>
    <dbReference type="NCBI Taxonomy" id="3154512"/>
    <lineage>
        <taxon>Bacteria</taxon>
        <taxon>Bacillati</taxon>
        <taxon>Actinomycetota</taxon>
        <taxon>Actinomycetes</taxon>
        <taxon>Kitasatosporales</taxon>
        <taxon>Streptomycetaceae</taxon>
        <taxon>Streptomyces</taxon>
    </lineage>
</organism>
<evidence type="ECO:0000313" key="4">
    <source>
        <dbReference type="Proteomes" id="UP001602123"/>
    </source>
</evidence>
<evidence type="ECO:0000256" key="2">
    <source>
        <dbReference type="SAM" id="Phobius"/>
    </source>
</evidence>
<proteinExistence type="predicted"/>
<feature type="transmembrane region" description="Helical" evidence="2">
    <location>
        <begin position="24"/>
        <end position="45"/>
    </location>
</feature>
<feature type="compositionally biased region" description="Low complexity" evidence="1">
    <location>
        <begin position="622"/>
        <end position="638"/>
    </location>
</feature>
<feature type="compositionally biased region" description="Pro residues" evidence="1">
    <location>
        <begin position="561"/>
        <end position="570"/>
    </location>
</feature>
<sequence>MTAGRPGGGSWALALPMPDQKSSFILTGMSVVLVLLLWWLIRAVARQGGARRACRRVAWELRMTRRAFAAPFRARGLHRRRVRTLTAFLADPAVPALVDHALTGAEEAAGEDCRATAAAVSADRQRVAVVVAGRSPRAAAAPWREAWDEPGSWTWSAAAAALGAGAEAPPARRTLPLVLGVDRLSGATVVADWMCGPPVVSLEGDVRVARSVLQALAAQLDLLADGPVVLVARGVHPRYPGRELDRILDELEAAADAAPAVLVCWTPSPAQWERLAPLCASGRVRALVGGRLPAYCWSLHAEPGGRLLGPGAGIDVESAALSTAVSSAVKRFRRRGTGWWAAARDTQAPPTGPGDGGGDGPAARHSGGTEETGSADVPVPPTRLAPAPIDGTEAEKAPAPDTAPGAGSPIPGAAPAPASGTTAHAPVPPTVLTPAPGDGQDAGEMPAPAGTASHAPASGPAPGTAAARNPKPPAPASNTAPVPPAATSSAAPGTTAPAPVPPTVLAPAPGDRPEAGDVPAPAGTTSPAPASGPAPVPPVPAPDTAHLSGAAPGTAGASAPAPAPAAPVPGPREGDFAEPGADADARAGTRTGTRTGGRPPAVAPGSPAPGPAAGPAAPAPAPGGAVPGTAPAPGSLLEPEPEPGVGTGSRPAPGVSAASRTHPDRTPERP</sequence>
<evidence type="ECO:0000313" key="3">
    <source>
        <dbReference type="EMBL" id="MFF4215413.1"/>
    </source>
</evidence>